<dbReference type="AlphaFoldDB" id="A0AAE1MDY8"/>
<evidence type="ECO:0000256" key="5">
    <source>
        <dbReference type="ARBA" id="ARBA00022729"/>
    </source>
</evidence>
<evidence type="ECO:0000256" key="13">
    <source>
        <dbReference type="SAM" id="MobiDB-lite"/>
    </source>
</evidence>
<keyword evidence="6 12" id="KW-0547">Nucleotide-binding</keyword>
<feature type="chain" id="PRO_5041954592" description="Protein kinase domain-containing protein" evidence="15">
    <location>
        <begin position="27"/>
        <end position="678"/>
    </location>
</feature>
<dbReference type="InterPro" id="IPR017441">
    <property type="entry name" value="Protein_kinase_ATP_BS"/>
</dbReference>
<evidence type="ECO:0000256" key="9">
    <source>
        <dbReference type="ARBA" id="ARBA00022989"/>
    </source>
</evidence>
<keyword evidence="7" id="KW-0418">Kinase</keyword>
<dbReference type="InterPro" id="IPR011009">
    <property type="entry name" value="Kinase-like_dom_sf"/>
</dbReference>
<feature type="region of interest" description="Disordered" evidence="13">
    <location>
        <begin position="632"/>
        <end position="652"/>
    </location>
</feature>
<dbReference type="PANTHER" id="PTHR46008:SF50">
    <property type="entry name" value="WALL ASSOCIATED KINASE-LIKE PROTEIN"/>
    <property type="match status" value="1"/>
</dbReference>
<dbReference type="FunFam" id="1.10.510.10:FF:000161">
    <property type="entry name" value="Wall-associated receptor kinase-like 20"/>
    <property type="match status" value="1"/>
</dbReference>
<keyword evidence="8 12" id="KW-0067">ATP-binding</keyword>
<evidence type="ECO:0000256" key="4">
    <source>
        <dbReference type="ARBA" id="ARBA00022692"/>
    </source>
</evidence>
<dbReference type="EMBL" id="JAWXYG010000009">
    <property type="protein sequence ID" value="KAK4263842.1"/>
    <property type="molecule type" value="Genomic_DNA"/>
</dbReference>
<dbReference type="InterPro" id="IPR008271">
    <property type="entry name" value="Ser/Thr_kinase_AS"/>
</dbReference>
<feature type="domain" description="Protein kinase" evidence="16">
    <location>
        <begin position="338"/>
        <end position="613"/>
    </location>
</feature>
<keyword evidence="18" id="KW-1185">Reference proteome</keyword>
<evidence type="ECO:0000256" key="12">
    <source>
        <dbReference type="PROSITE-ProRule" id="PRU10141"/>
    </source>
</evidence>
<dbReference type="GO" id="GO:0004674">
    <property type="term" value="F:protein serine/threonine kinase activity"/>
    <property type="evidence" value="ECO:0007669"/>
    <property type="project" value="UniProtKB-KW"/>
</dbReference>
<dbReference type="Pfam" id="PF00069">
    <property type="entry name" value="Pkinase"/>
    <property type="match status" value="1"/>
</dbReference>
<feature type="transmembrane region" description="Helical" evidence="14">
    <location>
        <begin position="258"/>
        <end position="280"/>
    </location>
</feature>
<dbReference type="GO" id="GO:0005886">
    <property type="term" value="C:plasma membrane"/>
    <property type="evidence" value="ECO:0007669"/>
    <property type="project" value="UniProtKB-ARBA"/>
</dbReference>
<feature type="compositionally biased region" description="Polar residues" evidence="13">
    <location>
        <begin position="634"/>
        <end position="644"/>
    </location>
</feature>
<comment type="subcellular location">
    <subcellularLocation>
        <location evidence="1">Membrane</location>
        <topology evidence="1">Single-pass membrane protein</topology>
    </subcellularLocation>
</comment>
<dbReference type="Gene3D" id="1.10.510.10">
    <property type="entry name" value="Transferase(Phosphotransferase) domain 1"/>
    <property type="match status" value="1"/>
</dbReference>
<evidence type="ECO:0000313" key="18">
    <source>
        <dbReference type="Proteomes" id="UP001293593"/>
    </source>
</evidence>
<dbReference type="FunFam" id="3.30.200.20:FF:000039">
    <property type="entry name" value="receptor-like protein kinase FERONIA"/>
    <property type="match status" value="1"/>
</dbReference>
<dbReference type="GO" id="GO:0005524">
    <property type="term" value="F:ATP binding"/>
    <property type="evidence" value="ECO:0007669"/>
    <property type="project" value="UniProtKB-UniRule"/>
</dbReference>
<dbReference type="PROSITE" id="PS00107">
    <property type="entry name" value="PROTEIN_KINASE_ATP"/>
    <property type="match status" value="1"/>
</dbReference>
<evidence type="ECO:0000256" key="2">
    <source>
        <dbReference type="ARBA" id="ARBA00022527"/>
    </source>
</evidence>
<dbReference type="PROSITE" id="PS00108">
    <property type="entry name" value="PROTEIN_KINASE_ST"/>
    <property type="match status" value="1"/>
</dbReference>
<evidence type="ECO:0000256" key="15">
    <source>
        <dbReference type="SAM" id="SignalP"/>
    </source>
</evidence>
<name>A0AAE1MDY8_9FABA</name>
<comment type="caution">
    <text evidence="17">The sequence shown here is derived from an EMBL/GenBank/DDBJ whole genome shotgun (WGS) entry which is preliminary data.</text>
</comment>
<evidence type="ECO:0000256" key="6">
    <source>
        <dbReference type="ARBA" id="ARBA00022741"/>
    </source>
</evidence>
<evidence type="ECO:0000313" key="17">
    <source>
        <dbReference type="EMBL" id="KAK4263842.1"/>
    </source>
</evidence>
<dbReference type="SMART" id="SM00220">
    <property type="entry name" value="S_TKc"/>
    <property type="match status" value="1"/>
</dbReference>
<keyword evidence="2" id="KW-0723">Serine/threonine-protein kinase</keyword>
<dbReference type="PANTHER" id="PTHR46008">
    <property type="entry name" value="LEAF RUST 10 DISEASE-RESISTANCE LOCUS RECEPTOR-LIKE PROTEIN KINASE-LIKE 1.4"/>
    <property type="match status" value="1"/>
</dbReference>
<evidence type="ECO:0000256" key="11">
    <source>
        <dbReference type="ARBA" id="ARBA00023180"/>
    </source>
</evidence>
<keyword evidence="5 15" id="KW-0732">Signal</keyword>
<keyword evidence="3" id="KW-0808">Transferase</keyword>
<evidence type="ECO:0000256" key="3">
    <source>
        <dbReference type="ARBA" id="ARBA00022679"/>
    </source>
</evidence>
<organism evidence="17 18">
    <name type="scientific">Acacia crassicarpa</name>
    <name type="common">northern wattle</name>
    <dbReference type="NCBI Taxonomy" id="499986"/>
    <lineage>
        <taxon>Eukaryota</taxon>
        <taxon>Viridiplantae</taxon>
        <taxon>Streptophyta</taxon>
        <taxon>Embryophyta</taxon>
        <taxon>Tracheophyta</taxon>
        <taxon>Spermatophyta</taxon>
        <taxon>Magnoliopsida</taxon>
        <taxon>eudicotyledons</taxon>
        <taxon>Gunneridae</taxon>
        <taxon>Pentapetalae</taxon>
        <taxon>rosids</taxon>
        <taxon>fabids</taxon>
        <taxon>Fabales</taxon>
        <taxon>Fabaceae</taxon>
        <taxon>Caesalpinioideae</taxon>
        <taxon>mimosoid clade</taxon>
        <taxon>Acacieae</taxon>
        <taxon>Acacia</taxon>
    </lineage>
</organism>
<dbReference type="SUPFAM" id="SSF56112">
    <property type="entry name" value="Protein kinase-like (PK-like)"/>
    <property type="match status" value="1"/>
</dbReference>
<evidence type="ECO:0000256" key="10">
    <source>
        <dbReference type="ARBA" id="ARBA00023136"/>
    </source>
</evidence>
<protein>
    <recommendedName>
        <fullName evidence="16">Protein kinase domain-containing protein</fullName>
    </recommendedName>
</protein>
<dbReference type="Proteomes" id="UP001293593">
    <property type="component" value="Unassembled WGS sequence"/>
</dbReference>
<gene>
    <name evidence="17" type="ORF">QN277_029205</name>
</gene>
<evidence type="ECO:0000256" key="14">
    <source>
        <dbReference type="SAM" id="Phobius"/>
    </source>
</evidence>
<dbReference type="Gene3D" id="3.30.200.20">
    <property type="entry name" value="Phosphorylase Kinase, domain 1"/>
    <property type="match status" value="1"/>
</dbReference>
<evidence type="ECO:0000256" key="1">
    <source>
        <dbReference type="ARBA" id="ARBA00004167"/>
    </source>
</evidence>
<evidence type="ECO:0000256" key="8">
    <source>
        <dbReference type="ARBA" id="ARBA00022840"/>
    </source>
</evidence>
<evidence type="ECO:0000256" key="7">
    <source>
        <dbReference type="ARBA" id="ARBA00022777"/>
    </source>
</evidence>
<sequence>MASSAASVFPLLFFLHLLLAFSSGYGLRIHENCPSSFQCGELGTFHFPFTKPELQDCGFITVHACDDHPSSNKSIEFHKNNGTKLRLLKGVDNKNTITVLDEDLDKLLKSKSYCQLFDTNLSSSLPPNSALVSFQILNNNTWIKCGHCHNVSPPTGFFKHVCSDYDVYWENSSRLKGNNNNIKKPNGSFPNCSVLELPSTDMSHSAHDLLSFLTSRIVIQVRLSHECNNCYYHLGGQCLLDANNEFYCKSAEDTSKGYMLGFGLGTGGLFIVLIVILIACQLRQRHYKQKIASSNVKIQPTNNNKRNPFSNANTESFRTYLGLPHFSYEELEKATDNFNRSRELGTGGFGTVYYGILQDGREVAVKHLYEHNYRRVEQFRNEVKILTRLRHRNLVSLYGCTSCHSRELVLVYEYIPNGTVYCHLHGELAKRGLLPWPIRIKIAIETATALSYLHASDIIHRDVKTNNILLENNFCVKVADFGLSRLFPGDVTHVSTAPQGTPGYVDPEYHQCYQLTSKSDVYSFGVVLIELISSLLPVDITRNKDEINLADLALKKIQESAFGELVDPCLGFETDREVRRMIISVAELAFQCLQRDKDLRPSMDEVLKFLKRIESGNEEIEEVDVHDAIGIPQNEATHSPSPSLSDCDELGLSRHTKSLPSSKLVTHNNESAIVHVSA</sequence>
<feature type="signal peptide" evidence="15">
    <location>
        <begin position="1"/>
        <end position="26"/>
    </location>
</feature>
<feature type="binding site" evidence="12">
    <location>
        <position position="366"/>
    </location>
    <ligand>
        <name>ATP</name>
        <dbReference type="ChEBI" id="CHEBI:30616"/>
    </ligand>
</feature>
<keyword evidence="4 14" id="KW-0812">Transmembrane</keyword>
<reference evidence="17" key="1">
    <citation type="submission" date="2023-10" db="EMBL/GenBank/DDBJ databases">
        <title>Chromosome-level genome of the transformable northern wattle, Acacia crassicarpa.</title>
        <authorList>
            <person name="Massaro I."/>
            <person name="Sinha N.R."/>
            <person name="Poethig S."/>
            <person name="Leichty A.R."/>
        </authorList>
    </citation>
    <scope>NUCLEOTIDE SEQUENCE</scope>
    <source>
        <strain evidence="17">Acra3RX</strain>
        <tissue evidence="17">Leaf</tissue>
    </source>
</reference>
<accession>A0AAE1MDY8</accession>
<keyword evidence="11" id="KW-0325">Glycoprotein</keyword>
<dbReference type="InterPro" id="IPR000719">
    <property type="entry name" value="Prot_kinase_dom"/>
</dbReference>
<proteinExistence type="predicted"/>
<keyword evidence="9 14" id="KW-1133">Transmembrane helix</keyword>
<keyword evidence="10 14" id="KW-0472">Membrane</keyword>
<evidence type="ECO:0000259" key="16">
    <source>
        <dbReference type="PROSITE" id="PS50011"/>
    </source>
</evidence>
<dbReference type="PROSITE" id="PS50011">
    <property type="entry name" value="PROTEIN_KINASE_DOM"/>
    <property type="match status" value="1"/>
</dbReference>